<gene>
    <name evidence="1" type="ORF">AWU65_07330</name>
</gene>
<dbReference type="RefSeq" id="WP_063477937.1">
    <property type="nucleotide sequence ID" value="NZ_CP147845.1"/>
</dbReference>
<accession>A0A163I0F9</accession>
<keyword evidence="2" id="KW-1185">Reference proteome</keyword>
<sequence length="87" mass="9904">MQVIQVLTVVSNPTRIFEVGTEVNGREVIEIKQVGEDTISEFWVIDENEQIIVSVENCPVIVEWQNIAEHDQTENDPRERVISGAKI</sequence>
<organism evidence="1 2">
    <name type="scientific">Paenibacillus glucanolyticus</name>
    <dbReference type="NCBI Taxonomy" id="59843"/>
    <lineage>
        <taxon>Bacteria</taxon>
        <taxon>Bacillati</taxon>
        <taxon>Bacillota</taxon>
        <taxon>Bacilli</taxon>
        <taxon>Bacillales</taxon>
        <taxon>Paenibacillaceae</taxon>
        <taxon>Paenibacillus</taxon>
    </lineage>
</organism>
<comment type="caution">
    <text evidence="1">The sequence shown here is derived from an EMBL/GenBank/DDBJ whole genome shotgun (WGS) entry which is preliminary data.</text>
</comment>
<dbReference type="Proteomes" id="UP000076796">
    <property type="component" value="Unassembled WGS sequence"/>
</dbReference>
<evidence type="ECO:0000313" key="2">
    <source>
        <dbReference type="Proteomes" id="UP000076796"/>
    </source>
</evidence>
<dbReference type="OrthoDB" id="2657773at2"/>
<evidence type="ECO:0000313" key="1">
    <source>
        <dbReference type="EMBL" id="KZS45737.1"/>
    </source>
</evidence>
<reference evidence="1" key="1">
    <citation type="journal article" date="2016" name="Genome Announc.">
        <title>Draft genomes of two strains of Paenibacillus glucanolyticus with capability to degrade lignocellulose.</title>
        <authorList>
            <person name="Mathews S.L."/>
            <person name="Pawlak J."/>
            <person name="Grunden A.M."/>
        </authorList>
    </citation>
    <scope>NUCLEOTIDE SEQUENCE [LARGE SCALE GENOMIC DNA]</scope>
    <source>
        <strain evidence="1">SLM1</strain>
    </source>
</reference>
<dbReference type="AlphaFoldDB" id="A0A163I0F9"/>
<protein>
    <submittedName>
        <fullName evidence="1">Uncharacterized protein</fullName>
    </submittedName>
</protein>
<name>A0A163I0F9_9BACL</name>
<proteinExistence type="predicted"/>
<dbReference type="GeneID" id="97552932"/>
<dbReference type="EMBL" id="LWMH01000001">
    <property type="protein sequence ID" value="KZS45737.1"/>
    <property type="molecule type" value="Genomic_DNA"/>
</dbReference>